<dbReference type="AlphaFoldDB" id="A0A562SE22"/>
<evidence type="ECO:0000256" key="4">
    <source>
        <dbReference type="ARBA" id="ARBA00022989"/>
    </source>
</evidence>
<evidence type="ECO:0000256" key="3">
    <source>
        <dbReference type="ARBA" id="ARBA00022692"/>
    </source>
</evidence>
<keyword evidence="2" id="KW-1003">Cell membrane</keyword>
<dbReference type="RefSeq" id="WP_145347625.1">
    <property type="nucleotide sequence ID" value="NZ_SMLY01000046.1"/>
</dbReference>
<dbReference type="EMBL" id="VLLF01000015">
    <property type="protein sequence ID" value="TWI79507.1"/>
    <property type="molecule type" value="Genomic_DNA"/>
</dbReference>
<proteinExistence type="predicted"/>
<dbReference type="Proteomes" id="UP000320593">
    <property type="component" value="Unassembled WGS sequence"/>
</dbReference>
<evidence type="ECO:0000256" key="6">
    <source>
        <dbReference type="SAM" id="Phobius"/>
    </source>
</evidence>
<evidence type="ECO:0000256" key="5">
    <source>
        <dbReference type="ARBA" id="ARBA00023136"/>
    </source>
</evidence>
<evidence type="ECO:0000313" key="8">
    <source>
        <dbReference type="EMBL" id="TWI79507.1"/>
    </source>
</evidence>
<name>A0A562SE22_9HYPH</name>
<reference evidence="8 9" key="1">
    <citation type="submission" date="2019-07" db="EMBL/GenBank/DDBJ databases">
        <title>Genomic Encyclopedia of Archaeal and Bacterial Type Strains, Phase II (KMG-II): from individual species to whole genera.</title>
        <authorList>
            <person name="Goeker M."/>
        </authorList>
    </citation>
    <scope>NUCLEOTIDE SEQUENCE [LARGE SCALE GENOMIC DNA]</scope>
    <source>
        <strain evidence="8 9">ATCC BAA-252</strain>
    </source>
</reference>
<organism evidence="8 9">
    <name type="scientific">Roseibium hamelinense</name>
    <dbReference type="NCBI Taxonomy" id="150831"/>
    <lineage>
        <taxon>Bacteria</taxon>
        <taxon>Pseudomonadati</taxon>
        <taxon>Pseudomonadota</taxon>
        <taxon>Alphaproteobacteria</taxon>
        <taxon>Hyphomicrobiales</taxon>
        <taxon>Stappiaceae</taxon>
        <taxon>Roseibium</taxon>
    </lineage>
</organism>
<keyword evidence="5 6" id="KW-0472">Membrane</keyword>
<feature type="domain" description="Cardiolipin synthase N-terminal" evidence="7">
    <location>
        <begin position="12"/>
        <end position="54"/>
    </location>
</feature>
<feature type="transmembrane region" description="Helical" evidence="6">
    <location>
        <begin position="33"/>
        <end position="52"/>
    </location>
</feature>
<dbReference type="InterPro" id="IPR027379">
    <property type="entry name" value="CLS_N"/>
</dbReference>
<gene>
    <name evidence="8" type="ORF">JM93_04346</name>
</gene>
<comment type="caution">
    <text evidence="8">The sequence shown here is derived from an EMBL/GenBank/DDBJ whole genome shotgun (WGS) entry which is preliminary data.</text>
</comment>
<protein>
    <submittedName>
        <fullName evidence="8">Phospholipase D-like protein</fullName>
    </submittedName>
</protein>
<evidence type="ECO:0000256" key="1">
    <source>
        <dbReference type="ARBA" id="ARBA00004651"/>
    </source>
</evidence>
<comment type="subcellular location">
    <subcellularLocation>
        <location evidence="1">Cell membrane</location>
        <topology evidence="1">Multi-pass membrane protein</topology>
    </subcellularLocation>
</comment>
<evidence type="ECO:0000259" key="7">
    <source>
        <dbReference type="Pfam" id="PF13396"/>
    </source>
</evidence>
<dbReference type="Pfam" id="PF13396">
    <property type="entry name" value="PLDc_N"/>
    <property type="match status" value="1"/>
</dbReference>
<dbReference type="GO" id="GO:0005886">
    <property type="term" value="C:plasma membrane"/>
    <property type="evidence" value="ECO:0007669"/>
    <property type="project" value="UniProtKB-SubCell"/>
</dbReference>
<dbReference type="OrthoDB" id="8455471at2"/>
<keyword evidence="3 6" id="KW-0812">Transmembrane</keyword>
<keyword evidence="4 6" id="KW-1133">Transmembrane helix</keyword>
<evidence type="ECO:0000256" key="2">
    <source>
        <dbReference type="ARBA" id="ARBA00022475"/>
    </source>
</evidence>
<evidence type="ECO:0000313" key="9">
    <source>
        <dbReference type="Proteomes" id="UP000320593"/>
    </source>
</evidence>
<accession>A0A562SE22</accession>
<keyword evidence="9" id="KW-1185">Reference proteome</keyword>
<sequence>MEYGLLGLLVLIANIYAIIKIIQSGASTGAKILWILGILIFPVVGFIVWLLAGPRGSGQLA</sequence>